<comment type="caution">
    <text evidence="3">The sequence shown here is derived from an EMBL/GenBank/DDBJ whole genome shotgun (WGS) entry which is preliminary data.</text>
</comment>
<dbReference type="Pfam" id="PF00437">
    <property type="entry name" value="T2SSE"/>
    <property type="match status" value="1"/>
</dbReference>
<dbReference type="Gene3D" id="3.40.50.300">
    <property type="entry name" value="P-loop containing nucleotide triphosphate hydrolases"/>
    <property type="match status" value="1"/>
</dbReference>
<proteinExistence type="inferred from homology"/>
<organism evidence="3 4">
    <name type="scientific">Blautia faecicola</name>
    <dbReference type="NCBI Taxonomy" id="2509240"/>
    <lineage>
        <taxon>Bacteria</taxon>
        <taxon>Bacillati</taxon>
        <taxon>Bacillota</taxon>
        <taxon>Clostridia</taxon>
        <taxon>Lachnospirales</taxon>
        <taxon>Lachnospiraceae</taxon>
        <taxon>Blautia</taxon>
    </lineage>
</organism>
<keyword evidence="4" id="KW-1185">Reference proteome</keyword>
<dbReference type="AlphaFoldDB" id="A0A4Q1RKV3"/>
<dbReference type="GO" id="GO:0016887">
    <property type="term" value="F:ATP hydrolysis activity"/>
    <property type="evidence" value="ECO:0007669"/>
    <property type="project" value="InterPro"/>
</dbReference>
<protein>
    <submittedName>
        <fullName evidence="3">CpaF family protein</fullName>
    </submittedName>
</protein>
<dbReference type="PANTHER" id="PTHR30486:SF6">
    <property type="entry name" value="TYPE IV PILUS RETRACTATION ATPASE PILT"/>
    <property type="match status" value="1"/>
</dbReference>
<dbReference type="Proteomes" id="UP000290106">
    <property type="component" value="Unassembled WGS sequence"/>
</dbReference>
<dbReference type="RefSeq" id="WP_129259050.1">
    <property type="nucleotide sequence ID" value="NZ_SDKC01000001.1"/>
</dbReference>
<dbReference type="InterPro" id="IPR027417">
    <property type="entry name" value="P-loop_NTPase"/>
</dbReference>
<dbReference type="InterPro" id="IPR050921">
    <property type="entry name" value="T4SS_GSP_E_ATPase"/>
</dbReference>
<dbReference type="SUPFAM" id="SSF52540">
    <property type="entry name" value="P-loop containing nucleoside triphosphate hydrolases"/>
    <property type="match status" value="1"/>
</dbReference>
<name>A0A4Q1RKV3_9FIRM</name>
<dbReference type="Gene3D" id="3.30.450.380">
    <property type="match status" value="1"/>
</dbReference>
<dbReference type="PANTHER" id="PTHR30486">
    <property type="entry name" value="TWITCHING MOTILITY PROTEIN PILT"/>
    <property type="match status" value="1"/>
</dbReference>
<accession>A0A4Q1RKV3</accession>
<sequence length="397" mass="45010">MKQEQFAGMRARLMEQLQQGVEWSDEAILERIDQLVSEAARENRLPVSRREEIRRELFYSVRKLDILQELLDDDRVTEIMVNGYQKIFVERNGQKSRWEKSFVSREKLEDVVQQIAGKCNRVINENSPIVDARLENGSRVNAVIYPVALDGPILTIRRFPDHAITMEDLIAKESITREAATFLEHLVKAGYSILIGGGTSSGKTTFLNALSNAIPHEERIITIEDSAELQIQGVENLVRLEAKPANMEGNREITIRDLIRTALRMAPDRIIVGEIRGEEAVDLLQAWNTGHDGSLGTAHANSTKDMISRVETMVLMGMELPLEAVRRQIASGVELLVHLERARDGKRQVAEIAEILGFAEGEVRMHGLYKREKDQLKKTGELAHREKLERCFGENEL</sequence>
<dbReference type="EMBL" id="SDKC01000001">
    <property type="protein sequence ID" value="RXS76402.1"/>
    <property type="molecule type" value="Genomic_DNA"/>
</dbReference>
<evidence type="ECO:0000313" key="4">
    <source>
        <dbReference type="Proteomes" id="UP000290106"/>
    </source>
</evidence>
<evidence type="ECO:0000259" key="2">
    <source>
        <dbReference type="Pfam" id="PF00437"/>
    </source>
</evidence>
<gene>
    <name evidence="3" type="ORF">ETP43_15145</name>
</gene>
<reference evidence="3 4" key="1">
    <citation type="submission" date="2019-01" db="EMBL/GenBank/DDBJ databases">
        <title>Blautia sp. nov. KGMB01111 isolated human feces.</title>
        <authorList>
            <person name="Park J.-E."/>
            <person name="Kim J.-S."/>
            <person name="Park S.-H."/>
        </authorList>
    </citation>
    <scope>NUCLEOTIDE SEQUENCE [LARGE SCALE GENOMIC DNA]</scope>
    <source>
        <strain evidence="3 4">KGMB01111</strain>
    </source>
</reference>
<feature type="domain" description="Bacterial type II secretion system protein E" evidence="2">
    <location>
        <begin position="65"/>
        <end position="341"/>
    </location>
</feature>
<dbReference type="OrthoDB" id="9810761at2"/>
<evidence type="ECO:0000256" key="1">
    <source>
        <dbReference type="ARBA" id="ARBA00006611"/>
    </source>
</evidence>
<dbReference type="CDD" id="cd01130">
    <property type="entry name" value="VirB11-like_ATPase"/>
    <property type="match status" value="1"/>
</dbReference>
<comment type="similarity">
    <text evidence="1">Belongs to the GSP E family.</text>
</comment>
<dbReference type="InterPro" id="IPR001482">
    <property type="entry name" value="T2SS/T4SS_dom"/>
</dbReference>
<evidence type="ECO:0000313" key="3">
    <source>
        <dbReference type="EMBL" id="RXS76402.1"/>
    </source>
</evidence>